<accession>A0A0B7MHX7</accession>
<organism evidence="3 4">
    <name type="scientific">Syntrophaceticus schinkii</name>
    <dbReference type="NCBI Taxonomy" id="499207"/>
    <lineage>
        <taxon>Bacteria</taxon>
        <taxon>Bacillati</taxon>
        <taxon>Bacillota</taxon>
        <taxon>Clostridia</taxon>
        <taxon>Thermoanaerobacterales</taxon>
        <taxon>Thermoanaerobacterales Family III. Incertae Sedis</taxon>
        <taxon>Syntrophaceticus</taxon>
    </lineage>
</organism>
<keyword evidence="4" id="KW-1185">Reference proteome</keyword>
<keyword evidence="1" id="KW-0472">Membrane</keyword>
<dbReference type="InterPro" id="IPR025874">
    <property type="entry name" value="DZR"/>
</dbReference>
<keyword evidence="1" id="KW-1133">Transmembrane helix</keyword>
<feature type="domain" description="DZANK-type" evidence="2">
    <location>
        <begin position="167"/>
        <end position="214"/>
    </location>
</feature>
<keyword evidence="1" id="KW-0812">Transmembrane</keyword>
<protein>
    <recommendedName>
        <fullName evidence="2">DZANK-type domain-containing protein</fullName>
    </recommendedName>
</protein>
<dbReference type="RefSeq" id="WP_052835225.1">
    <property type="nucleotide sequence ID" value="NZ_CDRZ01000034.1"/>
</dbReference>
<reference evidence="4" key="1">
    <citation type="submission" date="2015-01" db="EMBL/GenBank/DDBJ databases">
        <authorList>
            <person name="Manzoor Shahid"/>
            <person name="Zubair Saima"/>
        </authorList>
    </citation>
    <scope>NUCLEOTIDE SEQUENCE [LARGE SCALE GENOMIC DNA]</scope>
    <source>
        <strain evidence="4">Sp3</strain>
    </source>
</reference>
<evidence type="ECO:0000256" key="1">
    <source>
        <dbReference type="SAM" id="Phobius"/>
    </source>
</evidence>
<dbReference type="OrthoDB" id="9788304at2"/>
<name>A0A0B7MHX7_9FIRM</name>
<evidence type="ECO:0000259" key="2">
    <source>
        <dbReference type="Pfam" id="PF12773"/>
    </source>
</evidence>
<feature type="transmembrane region" description="Helical" evidence="1">
    <location>
        <begin position="12"/>
        <end position="36"/>
    </location>
</feature>
<dbReference type="AlphaFoldDB" id="A0A0B7MHX7"/>
<evidence type="ECO:0000313" key="3">
    <source>
        <dbReference type="EMBL" id="CEO87828.1"/>
    </source>
</evidence>
<feature type="transmembrane region" description="Helical" evidence="1">
    <location>
        <begin position="118"/>
        <end position="136"/>
    </location>
</feature>
<gene>
    <name evidence="3" type="ORF">SSCH_1290010</name>
</gene>
<feature type="transmembrane region" description="Helical" evidence="1">
    <location>
        <begin position="48"/>
        <end position="68"/>
    </location>
</feature>
<proteinExistence type="predicted"/>
<dbReference type="Proteomes" id="UP000046155">
    <property type="component" value="Unassembled WGS sequence"/>
</dbReference>
<evidence type="ECO:0000313" key="4">
    <source>
        <dbReference type="Proteomes" id="UP000046155"/>
    </source>
</evidence>
<sequence>MMMVAKEELSELVRRVVSFIITLVILGIINAIVVRLPAMDIEVYDTITVAYIASMVISVIIVAIVVIFGKDIAVRVERIIPEFPELNPIIYNIAILAAIIIAYRAFEGLFIPLLDESNIMWLYPVVFLCAAILPIYRLTAVLFTSSGKIADVIVKEKKTTIGGTVVCPACGTSVVKSKFCGACGQELPQPTAASSCPKCGSALKPGARFCVYCGTEVSEPKAAPQHGDGNHS</sequence>
<dbReference type="EMBL" id="CDRZ01000034">
    <property type="protein sequence ID" value="CEO87828.1"/>
    <property type="molecule type" value="Genomic_DNA"/>
</dbReference>
<dbReference type="Pfam" id="PF12773">
    <property type="entry name" value="DZR"/>
    <property type="match status" value="1"/>
</dbReference>
<feature type="transmembrane region" description="Helical" evidence="1">
    <location>
        <begin position="89"/>
        <end position="106"/>
    </location>
</feature>